<dbReference type="NCBIfam" id="TIGR02548">
    <property type="entry name" value="casB_cse2"/>
    <property type="match status" value="1"/>
</dbReference>
<proteinExistence type="predicted"/>
<sequence>MTPSATPQTGDSSLAATIGRLAGVVGHAHYPAGDRAALKRWAPGQPVPLAFYRLWLRHLGDELPAESQTPAWMTLAWGVAALGAASHRPDRPLGRALAESGYAEARLERLLAAPEELRIELFMSTARFLAARNESFDWLDAALFLLTTDPQAHERACRRIAQAFFRHLPRDLAKE</sequence>
<dbReference type="AlphaFoldDB" id="A0AA46DE99"/>
<protein>
    <submittedName>
        <fullName evidence="1">CRISPR system Cascade subunit CasB</fullName>
    </submittedName>
</protein>
<dbReference type="EMBL" id="SLXF01000004">
    <property type="protein sequence ID" value="TCP07486.1"/>
    <property type="molecule type" value="Genomic_DNA"/>
</dbReference>
<dbReference type="RefSeq" id="WP_132764648.1">
    <property type="nucleotide sequence ID" value="NZ_CP110415.1"/>
</dbReference>
<dbReference type="Gene3D" id="1.10.520.40">
    <property type="entry name" value="CRISPR-associated protein Cse2"/>
    <property type="match status" value="1"/>
</dbReference>
<comment type="caution">
    <text evidence="1">The sequence shown here is derived from an EMBL/GenBank/DDBJ whole genome shotgun (WGS) entry which is preliminary data.</text>
</comment>
<evidence type="ECO:0000313" key="2">
    <source>
        <dbReference type="Proteomes" id="UP000294772"/>
    </source>
</evidence>
<evidence type="ECO:0000313" key="1">
    <source>
        <dbReference type="EMBL" id="TCP07486.1"/>
    </source>
</evidence>
<name>A0AA46DE99_9BURK</name>
<dbReference type="Proteomes" id="UP000294772">
    <property type="component" value="Unassembled WGS sequence"/>
</dbReference>
<reference evidence="1 2" key="1">
    <citation type="submission" date="2019-03" db="EMBL/GenBank/DDBJ databases">
        <title>Genomic Encyclopedia of Type Strains, Phase IV (KMG-IV): sequencing the most valuable type-strain genomes for metagenomic binning, comparative biology and taxonomic classification.</title>
        <authorList>
            <person name="Goeker M."/>
        </authorList>
    </citation>
    <scope>NUCLEOTIDE SEQUENCE [LARGE SCALE GENOMIC DNA]</scope>
    <source>
        <strain evidence="1 2">DSM 15264</strain>
    </source>
</reference>
<accession>A0AA46DE99</accession>
<dbReference type="InterPro" id="IPR013382">
    <property type="entry name" value="CRISPR-assoc_prot_Cse2"/>
</dbReference>
<gene>
    <name evidence="1" type="ORF">EV676_10441</name>
</gene>
<organism evidence="1 2">
    <name type="scientific">Caldimonas thermodepolymerans</name>
    <dbReference type="NCBI Taxonomy" id="215580"/>
    <lineage>
        <taxon>Bacteria</taxon>
        <taxon>Pseudomonadati</taxon>
        <taxon>Pseudomonadota</taxon>
        <taxon>Betaproteobacteria</taxon>
        <taxon>Burkholderiales</taxon>
        <taxon>Sphaerotilaceae</taxon>
        <taxon>Caldimonas</taxon>
    </lineage>
</organism>
<dbReference type="InterPro" id="IPR038287">
    <property type="entry name" value="Cse2_sf"/>
</dbReference>